<keyword evidence="4" id="KW-1185">Reference proteome</keyword>
<name>A0ABU5HBX7_9BACT</name>
<evidence type="ECO:0000313" key="4">
    <source>
        <dbReference type="Proteomes" id="UP001291309"/>
    </source>
</evidence>
<dbReference type="EMBL" id="JAXIVS010000011">
    <property type="protein sequence ID" value="MDY7230604.1"/>
    <property type="molecule type" value="Genomic_DNA"/>
</dbReference>
<feature type="domain" description="NACHT" evidence="2">
    <location>
        <begin position="457"/>
        <end position="583"/>
    </location>
</feature>
<dbReference type="PANTHER" id="PTHR46844:SF1">
    <property type="entry name" value="SLR5058 PROTEIN"/>
    <property type="match status" value="1"/>
</dbReference>
<sequence length="1298" mass="148090">MSVLRWLHLSDFHQGMPGHGWLWPNVREPFFKDLERLHARCGPWDLVLFTGDLTQRGSAEEFAQFEQTMLGLFEHLRKLGSHPKFLAVPGNHDLSRPDPMEPEVMVLRRWREEPRLREKFWTDGAGVRYRDMLRGAFAHYEKWWRETQLPRPEILEHGPLPGDFSATLELEKGGVRLGVLGLNTAFLQLTGDDYHRKLAVELPQFQLSCGRDGPAWASSHDACLLLSHHPPDWLDDEARRVLREEIAPPKRFVAHLFGHMHEGQMRTLSEGGSEPWRDLQAPSLFGLEKWGTAEETRQYGYVAGRLEFAEDHGLLRLWPRTAVRGAPRIVPNHAAFDLDDDMGTSPVRVALHTQRKKSSPSNPGLSTQESRPYELQGGAQAGTQTEDFVREYRTRLQSSFGRWDLAGIRTVLSGEAGPTTASLDSMYLPLRLGDGFDPDTLDAGAALGLDALLERNRPLVICGPAGSGKTTWMRWTFRQLARHEDSLPFMVELRRVAHLWSKAHTRGEDRTLDAYLRDWVAEYGVAGWGKALPTLLDSQTGPRPVLLVDGWDELGELGERLREQLMGFLAAHPRVLAVVTSRPYGESRPSRSEGFELLHIQPLSDGEIAQIANGFFRQVYSEGEQVAAASRERFLKALAGSPEATSLARTTLLLTMMLLISRHRPLPDKRHRLYEECIRNLLAALPDRREQEGALLSREQWRPEDSEVRLRVVAELAFQMQSEGYQECRTQVVRTWEELERFLPAEWGRERKWGFLTWLVASAGVMIDRTDGTLAFAHLSFQEYLAAHHLSTTRQSEEERKTLCREHMARPEWWETLRLWAALLDDRNSRSLEPVLKDLLHGNATGYWLAGAILADGPGEGVFETWVEGLAGRFHANEQSWAELSARAWASSRQDERRAALVSRWPKLAPCWSWLSVFLARHWSNLARLDVPSEWRNTLYPLIREAGRKQGVGLGRVLSGAVPVWPGMPIELVLLQLWPSPRVQAGSRLQTLVSLGASRQELLAAARHILAQPTESPELAWHWAQLLSAELLKELSTQHDFLAWDWARDWARHLTRFWGQYGARDTMRHRDLPQGLVPHLEREQLQDWTRDWKWRWALDWVWEWGETWGQSWSREWVRQWAQTLARCWSLSHDVPWLEDFVLAELQSSQGRSGTRAVLAYTDDANEPKLALFQEACRASLNPRRSATGLSETLTRWEAARGAPLWPALARHLARLSTPQDRALLELLARHPEGQGRTVFWGLKYYVRGDLVLADGGELTLNALCDELGLPHLPYLEDMPDELVSSGMEPSVDQASSRR</sequence>
<evidence type="ECO:0000313" key="3">
    <source>
        <dbReference type="EMBL" id="MDY7230604.1"/>
    </source>
</evidence>
<dbReference type="InterPro" id="IPR029052">
    <property type="entry name" value="Metallo-depent_PP-like"/>
</dbReference>
<dbReference type="CDD" id="cd00838">
    <property type="entry name" value="MPP_superfamily"/>
    <property type="match status" value="1"/>
</dbReference>
<dbReference type="RefSeq" id="WP_321549321.1">
    <property type="nucleotide sequence ID" value="NZ_JAXIVS010000011.1"/>
</dbReference>
<feature type="region of interest" description="Disordered" evidence="1">
    <location>
        <begin position="351"/>
        <end position="386"/>
    </location>
</feature>
<dbReference type="InterPro" id="IPR007111">
    <property type="entry name" value="NACHT_NTPase"/>
</dbReference>
<proteinExistence type="predicted"/>
<comment type="caution">
    <text evidence="3">The sequence shown here is derived from an EMBL/GenBank/DDBJ whole genome shotgun (WGS) entry which is preliminary data.</text>
</comment>
<dbReference type="Pfam" id="PF05729">
    <property type="entry name" value="NACHT"/>
    <property type="match status" value="1"/>
</dbReference>
<accession>A0ABU5HBX7</accession>
<dbReference type="Proteomes" id="UP001291309">
    <property type="component" value="Unassembled WGS sequence"/>
</dbReference>
<feature type="compositionally biased region" description="Polar residues" evidence="1">
    <location>
        <begin position="359"/>
        <end position="370"/>
    </location>
</feature>
<reference evidence="3 4" key="1">
    <citation type="submission" date="2023-12" db="EMBL/GenBank/DDBJ databases">
        <title>the genome sequence of Hyalangium sp. s54d21.</title>
        <authorList>
            <person name="Zhang X."/>
        </authorList>
    </citation>
    <scope>NUCLEOTIDE SEQUENCE [LARGE SCALE GENOMIC DNA]</scope>
    <source>
        <strain evidence="4">s54d21</strain>
    </source>
</reference>
<evidence type="ECO:0000256" key="1">
    <source>
        <dbReference type="SAM" id="MobiDB-lite"/>
    </source>
</evidence>
<dbReference type="PROSITE" id="PS50837">
    <property type="entry name" value="NACHT"/>
    <property type="match status" value="1"/>
</dbReference>
<dbReference type="InterPro" id="IPR004843">
    <property type="entry name" value="Calcineurin-like_PHP"/>
</dbReference>
<organism evidence="3 4">
    <name type="scientific">Hyalangium rubrum</name>
    <dbReference type="NCBI Taxonomy" id="3103134"/>
    <lineage>
        <taxon>Bacteria</taxon>
        <taxon>Pseudomonadati</taxon>
        <taxon>Myxococcota</taxon>
        <taxon>Myxococcia</taxon>
        <taxon>Myxococcales</taxon>
        <taxon>Cystobacterineae</taxon>
        <taxon>Archangiaceae</taxon>
        <taxon>Hyalangium</taxon>
    </lineage>
</organism>
<dbReference type="SUPFAM" id="SSF56300">
    <property type="entry name" value="Metallo-dependent phosphatases"/>
    <property type="match status" value="1"/>
</dbReference>
<dbReference type="Gene3D" id="3.60.21.10">
    <property type="match status" value="1"/>
</dbReference>
<protein>
    <submittedName>
        <fullName evidence="3">Metallophosphoesterase</fullName>
    </submittedName>
</protein>
<dbReference type="Gene3D" id="3.40.50.300">
    <property type="entry name" value="P-loop containing nucleotide triphosphate hydrolases"/>
    <property type="match status" value="1"/>
</dbReference>
<dbReference type="InterPro" id="IPR027417">
    <property type="entry name" value="P-loop_NTPase"/>
</dbReference>
<dbReference type="SUPFAM" id="SSF52540">
    <property type="entry name" value="P-loop containing nucleoside triphosphate hydrolases"/>
    <property type="match status" value="1"/>
</dbReference>
<dbReference type="Pfam" id="PF00149">
    <property type="entry name" value="Metallophos"/>
    <property type="match status" value="1"/>
</dbReference>
<dbReference type="PANTHER" id="PTHR46844">
    <property type="entry name" value="SLR5058 PROTEIN"/>
    <property type="match status" value="1"/>
</dbReference>
<evidence type="ECO:0000259" key="2">
    <source>
        <dbReference type="PROSITE" id="PS50837"/>
    </source>
</evidence>
<gene>
    <name evidence="3" type="ORF">SYV04_29685</name>
</gene>